<proteinExistence type="predicted"/>
<dbReference type="AlphaFoldDB" id="A0A6F8XWP7"/>
<feature type="transmembrane region" description="Helical" evidence="2">
    <location>
        <begin position="34"/>
        <end position="55"/>
    </location>
</feature>
<keyword evidence="2" id="KW-1133">Transmembrane helix</keyword>
<keyword evidence="2" id="KW-0812">Transmembrane</keyword>
<feature type="region of interest" description="Disordered" evidence="1">
    <location>
        <begin position="62"/>
        <end position="84"/>
    </location>
</feature>
<reference evidence="3 4" key="1">
    <citation type="submission" date="2020-03" db="EMBL/GenBank/DDBJ databases">
        <title>Whole genome shotgun sequence of Phytohabitans flavus NBRC 107702.</title>
        <authorList>
            <person name="Komaki H."/>
            <person name="Tamura T."/>
        </authorList>
    </citation>
    <scope>NUCLEOTIDE SEQUENCE [LARGE SCALE GENOMIC DNA]</scope>
    <source>
        <strain evidence="3 4">NBRC 107702</strain>
    </source>
</reference>
<keyword evidence="2" id="KW-0472">Membrane</keyword>
<accession>A0A6F8XWP7</accession>
<evidence type="ECO:0000313" key="3">
    <source>
        <dbReference type="EMBL" id="BCB78217.1"/>
    </source>
</evidence>
<organism evidence="3 4">
    <name type="scientific">Phytohabitans flavus</name>
    <dbReference type="NCBI Taxonomy" id="1076124"/>
    <lineage>
        <taxon>Bacteria</taxon>
        <taxon>Bacillati</taxon>
        <taxon>Actinomycetota</taxon>
        <taxon>Actinomycetes</taxon>
        <taxon>Micromonosporales</taxon>
        <taxon>Micromonosporaceae</taxon>
    </lineage>
</organism>
<evidence type="ECO:0000256" key="2">
    <source>
        <dbReference type="SAM" id="Phobius"/>
    </source>
</evidence>
<dbReference type="Proteomes" id="UP000502508">
    <property type="component" value="Chromosome"/>
</dbReference>
<evidence type="ECO:0000256" key="1">
    <source>
        <dbReference type="SAM" id="MobiDB-lite"/>
    </source>
</evidence>
<gene>
    <name evidence="3" type="ORF">Pflav_046270</name>
</gene>
<keyword evidence="4" id="KW-1185">Reference proteome</keyword>
<reference evidence="3 4" key="2">
    <citation type="submission" date="2020-03" db="EMBL/GenBank/DDBJ databases">
        <authorList>
            <person name="Ichikawa N."/>
            <person name="Kimura A."/>
            <person name="Kitahashi Y."/>
            <person name="Uohara A."/>
        </authorList>
    </citation>
    <scope>NUCLEOTIDE SEQUENCE [LARGE SCALE GENOMIC DNA]</scope>
    <source>
        <strain evidence="3 4">NBRC 107702</strain>
    </source>
</reference>
<name>A0A6F8XWP7_9ACTN</name>
<dbReference type="KEGG" id="pfla:Pflav_046270"/>
<dbReference type="EMBL" id="AP022870">
    <property type="protein sequence ID" value="BCB78217.1"/>
    <property type="molecule type" value="Genomic_DNA"/>
</dbReference>
<sequence length="96" mass="10190">MTVCLVCRAAHQADWYATHPTQGGDMSHRMSYRVLLGVAGAAVLAVAAVAVIIAMRDAEAARPTPGPVVETHNPSPGATDPSEYWTEERMKDAIGD</sequence>
<protein>
    <submittedName>
        <fullName evidence="3">Uncharacterized protein</fullName>
    </submittedName>
</protein>
<evidence type="ECO:0000313" key="4">
    <source>
        <dbReference type="Proteomes" id="UP000502508"/>
    </source>
</evidence>